<accession>A0A2L0F3P6</accession>
<dbReference type="EMBL" id="CP012673">
    <property type="protein sequence ID" value="AUX46079.1"/>
    <property type="molecule type" value="Genomic_DNA"/>
</dbReference>
<evidence type="ECO:0000313" key="3">
    <source>
        <dbReference type="Proteomes" id="UP000238348"/>
    </source>
</evidence>
<dbReference type="AlphaFoldDB" id="A0A2L0F3P6"/>
<gene>
    <name evidence="2" type="ORF">SOCE26_075840</name>
</gene>
<reference evidence="2 3" key="1">
    <citation type="submission" date="2015-09" db="EMBL/GenBank/DDBJ databases">
        <title>Sorangium comparison.</title>
        <authorList>
            <person name="Zaburannyi N."/>
            <person name="Bunk B."/>
            <person name="Overmann J."/>
            <person name="Mueller R."/>
        </authorList>
    </citation>
    <scope>NUCLEOTIDE SEQUENCE [LARGE SCALE GENOMIC DNA]</scope>
    <source>
        <strain evidence="2 3">So ce26</strain>
    </source>
</reference>
<evidence type="ECO:0000313" key="2">
    <source>
        <dbReference type="EMBL" id="AUX46079.1"/>
    </source>
</evidence>
<organism evidence="2 3">
    <name type="scientific">Sorangium cellulosum</name>
    <name type="common">Polyangium cellulosum</name>
    <dbReference type="NCBI Taxonomy" id="56"/>
    <lineage>
        <taxon>Bacteria</taxon>
        <taxon>Pseudomonadati</taxon>
        <taxon>Myxococcota</taxon>
        <taxon>Polyangia</taxon>
        <taxon>Polyangiales</taxon>
        <taxon>Polyangiaceae</taxon>
        <taxon>Sorangium</taxon>
    </lineage>
</organism>
<sequence length="203" mass="20439">MAMGGRLPNNVFRIRAGKKGPKSAAVEVAPVSQPQDVAPVSQPAEIAPASERAVEAANDTAVASEVAVEGSGAQTSEKPTETPSKGSEAGQPAAGTEGSEAGQPAAGTKAGKKAKAAKAPKAKKTITTATGHCLCGCGAQLAAKRRFALGHDAKLHSIVLKVFRGQADKSALPAACADSSSATVTYLRGAPWMTDEIRQAIGL</sequence>
<name>A0A2L0F3P6_SORCE</name>
<dbReference type="OrthoDB" id="5519883at2"/>
<proteinExistence type="predicted"/>
<protein>
    <submittedName>
        <fullName evidence="2">Uncharacterized protein</fullName>
    </submittedName>
</protein>
<evidence type="ECO:0000256" key="1">
    <source>
        <dbReference type="SAM" id="MobiDB-lite"/>
    </source>
</evidence>
<feature type="region of interest" description="Disordered" evidence="1">
    <location>
        <begin position="1"/>
        <end position="122"/>
    </location>
</feature>
<feature type="compositionally biased region" description="Basic residues" evidence="1">
    <location>
        <begin position="110"/>
        <end position="122"/>
    </location>
</feature>
<dbReference type="Proteomes" id="UP000238348">
    <property type="component" value="Chromosome"/>
</dbReference>
<dbReference type="RefSeq" id="WP_104984352.1">
    <property type="nucleotide sequence ID" value="NZ_CP012673.1"/>
</dbReference>
<feature type="compositionally biased region" description="Polar residues" evidence="1">
    <location>
        <begin position="72"/>
        <end position="85"/>
    </location>
</feature>